<evidence type="ECO:0000256" key="3">
    <source>
        <dbReference type="ARBA" id="ARBA00022737"/>
    </source>
</evidence>
<keyword evidence="4" id="KW-0472">Membrane</keyword>
<dbReference type="InterPro" id="IPR000483">
    <property type="entry name" value="Cys-rich_flank_reg_C"/>
</dbReference>
<evidence type="ECO:0000259" key="6">
    <source>
        <dbReference type="SMART" id="SM00082"/>
    </source>
</evidence>
<feature type="chain" id="PRO_5046176725" description="LRRCT domain-containing protein" evidence="5">
    <location>
        <begin position="18"/>
        <end position="648"/>
    </location>
</feature>
<accession>A0ABN8EB39</accession>
<feature type="domain" description="LRRCT" evidence="6">
    <location>
        <begin position="500"/>
        <end position="557"/>
    </location>
</feature>
<dbReference type="Pfam" id="PF13855">
    <property type="entry name" value="LRR_8"/>
    <property type="match status" value="2"/>
</dbReference>
<evidence type="ECO:0000256" key="1">
    <source>
        <dbReference type="ARBA" id="ARBA00022614"/>
    </source>
</evidence>
<evidence type="ECO:0000313" key="8">
    <source>
        <dbReference type="Proteomes" id="UP001153292"/>
    </source>
</evidence>
<dbReference type="InterPro" id="IPR003591">
    <property type="entry name" value="Leu-rich_rpt_typical-subtyp"/>
</dbReference>
<organism evidence="7 8">
    <name type="scientific">Chilo suppressalis</name>
    <name type="common">Asiatic rice borer moth</name>
    <dbReference type="NCBI Taxonomy" id="168631"/>
    <lineage>
        <taxon>Eukaryota</taxon>
        <taxon>Metazoa</taxon>
        <taxon>Ecdysozoa</taxon>
        <taxon>Arthropoda</taxon>
        <taxon>Hexapoda</taxon>
        <taxon>Insecta</taxon>
        <taxon>Pterygota</taxon>
        <taxon>Neoptera</taxon>
        <taxon>Endopterygota</taxon>
        <taxon>Lepidoptera</taxon>
        <taxon>Glossata</taxon>
        <taxon>Ditrysia</taxon>
        <taxon>Pyraloidea</taxon>
        <taxon>Crambidae</taxon>
        <taxon>Crambinae</taxon>
        <taxon>Chilo</taxon>
    </lineage>
</organism>
<sequence>MRAHFFIFLFIVSHCVSDEDVKSETGVEENYKLIKLSEVCTCSEIPDYDGTHLVLNVLCSELDRIENVADLDKVEWPPNPNGLKISAAFEGLGLTTLGKLPPNSQVESLRFSNNAIKTYWPDPFSDVPNLTKLSFAQNDLYVITPDLFTKIDRLEDLDLSYNKISDFNPLDFKHLRMVKKFNLQSNQLSKVPLESIMPMTALEHLDLSKNGIFDLLLQRTDGVGLSSLKRLYLNSNRIRSVTKHSFPADNKLELLDLSNNLIEIIEEDAFLPCTNLKELNLGQNNITLVFELPASLQIAIFKINTFYHWPKFPSGIKYIDLSYNRLTSLYDETSNNFQNLEILNIGGNQIKQLDIQKILSNLFILDISYNLLTEIPKTLSEQYLPSLEELRLDGNPIANIYFNNVMVLKTLHMSYMDKLMKVDDKAFSNVVGRGEDETEEQSNCFYLYLSNCQSLSEIHVGAFEGTTVCMLDVSKNNLTNLPQDLLPWSSVSAGINLQFNPWHCSCDLQWMVDQLIPYLYNTNSSYLLDDLRCGSPRAYQHLRLVHWYNWTDRAMCSNGYLRAGPHDTYILEASTEGNPFHMSTMTLILSISIAVSLTVAVVLIIYLVVTRKRYRIRRAALNRKRQSAIDAKHTNGTEKEQYAALNRT</sequence>
<evidence type="ECO:0000313" key="7">
    <source>
        <dbReference type="EMBL" id="CAH0666985.1"/>
    </source>
</evidence>
<dbReference type="InterPro" id="IPR001611">
    <property type="entry name" value="Leu-rich_rpt"/>
</dbReference>
<dbReference type="SMART" id="SM00082">
    <property type="entry name" value="LRRCT"/>
    <property type="match status" value="1"/>
</dbReference>
<protein>
    <recommendedName>
        <fullName evidence="6">LRRCT domain-containing protein</fullName>
    </recommendedName>
</protein>
<keyword evidence="4" id="KW-0812">Transmembrane</keyword>
<dbReference type="PANTHER" id="PTHR24373:SF392">
    <property type="entry name" value="NEPHROCAN"/>
    <property type="match status" value="1"/>
</dbReference>
<dbReference type="SMART" id="SM00365">
    <property type="entry name" value="LRR_SD22"/>
    <property type="match status" value="6"/>
</dbReference>
<dbReference type="InterPro" id="IPR050328">
    <property type="entry name" value="Dev_Immune_Receptor"/>
</dbReference>
<keyword evidence="1" id="KW-0433">Leucine-rich repeat</keyword>
<reference evidence="7" key="1">
    <citation type="submission" date="2021-12" db="EMBL/GenBank/DDBJ databases">
        <authorList>
            <person name="King R."/>
        </authorList>
    </citation>
    <scope>NUCLEOTIDE SEQUENCE</scope>
</reference>
<dbReference type="Proteomes" id="UP001153292">
    <property type="component" value="Chromosome 10"/>
</dbReference>
<keyword evidence="4" id="KW-1133">Transmembrane helix</keyword>
<name>A0ABN8EB39_CHISP</name>
<keyword evidence="3" id="KW-0677">Repeat</keyword>
<proteinExistence type="predicted"/>
<keyword evidence="2 5" id="KW-0732">Signal</keyword>
<evidence type="ECO:0000256" key="5">
    <source>
        <dbReference type="SAM" id="SignalP"/>
    </source>
</evidence>
<evidence type="ECO:0000256" key="2">
    <source>
        <dbReference type="ARBA" id="ARBA00022729"/>
    </source>
</evidence>
<gene>
    <name evidence="7" type="ORF">CHILSU_LOCUS792</name>
</gene>
<dbReference type="SMART" id="SM00369">
    <property type="entry name" value="LRR_TYP"/>
    <property type="match status" value="9"/>
</dbReference>
<dbReference type="SUPFAM" id="SSF52058">
    <property type="entry name" value="L domain-like"/>
    <property type="match status" value="2"/>
</dbReference>
<dbReference type="InterPro" id="IPR032675">
    <property type="entry name" value="LRR_dom_sf"/>
</dbReference>
<dbReference type="PANTHER" id="PTHR24373">
    <property type="entry name" value="SLIT RELATED LEUCINE-RICH REPEAT NEURONAL PROTEIN"/>
    <property type="match status" value="1"/>
</dbReference>
<keyword evidence="8" id="KW-1185">Reference proteome</keyword>
<feature type="transmembrane region" description="Helical" evidence="4">
    <location>
        <begin position="587"/>
        <end position="609"/>
    </location>
</feature>
<feature type="signal peptide" evidence="5">
    <location>
        <begin position="1"/>
        <end position="17"/>
    </location>
</feature>
<dbReference type="EMBL" id="OU963903">
    <property type="protein sequence ID" value="CAH0666985.1"/>
    <property type="molecule type" value="Genomic_DNA"/>
</dbReference>
<evidence type="ECO:0000256" key="4">
    <source>
        <dbReference type="SAM" id="Phobius"/>
    </source>
</evidence>
<dbReference type="Gene3D" id="3.80.10.10">
    <property type="entry name" value="Ribonuclease Inhibitor"/>
    <property type="match status" value="4"/>
</dbReference>
<dbReference type="PROSITE" id="PS51450">
    <property type="entry name" value="LRR"/>
    <property type="match status" value="3"/>
</dbReference>